<evidence type="ECO:0000256" key="3">
    <source>
        <dbReference type="ARBA" id="ARBA00022679"/>
    </source>
</evidence>
<dbReference type="InterPro" id="IPR003188">
    <property type="entry name" value="PTS_IIA_lac/cel"/>
</dbReference>
<reference evidence="5 6" key="1">
    <citation type="submission" date="2019-09" db="EMBL/GenBank/DDBJ databases">
        <title>Draft genome sequence of Bacillus sp. JC-7.</title>
        <authorList>
            <person name="Tanaka N."/>
            <person name="Shiwa Y."/>
            <person name="Fujita N."/>
            <person name="Tanasupawat S."/>
        </authorList>
    </citation>
    <scope>NUCLEOTIDE SEQUENCE [LARGE SCALE GENOMIC DNA]</scope>
    <source>
        <strain evidence="5 6">JC-7</strain>
    </source>
</reference>
<evidence type="ECO:0000256" key="1">
    <source>
        <dbReference type="ARBA" id="ARBA00022448"/>
    </source>
</evidence>
<keyword evidence="2" id="KW-0762">Sugar transport</keyword>
<sequence>MKRWIPPSNFDFDKAGRHLKLAEKETLAGQNAPNLLMIHAQDHVMTAQSELQ</sequence>
<dbReference type="InterPro" id="IPR036542">
    <property type="entry name" value="PTS_IIA_lac/cel_sf"/>
</dbReference>
<gene>
    <name evidence="5" type="ORF">BpJC7_09460</name>
</gene>
<dbReference type="EMBL" id="BKZQ01000009">
    <property type="protein sequence ID" value="GER69643.1"/>
    <property type="molecule type" value="Genomic_DNA"/>
</dbReference>
<evidence type="ECO:0000256" key="4">
    <source>
        <dbReference type="ARBA" id="ARBA00022683"/>
    </source>
</evidence>
<keyword evidence="6" id="KW-1185">Reference proteome</keyword>
<keyword evidence="3" id="KW-0808">Transferase</keyword>
<dbReference type="Pfam" id="PF02255">
    <property type="entry name" value="PTS_IIA"/>
    <property type="match status" value="1"/>
</dbReference>
<evidence type="ECO:0000256" key="2">
    <source>
        <dbReference type="ARBA" id="ARBA00022597"/>
    </source>
</evidence>
<comment type="caution">
    <text evidence="5">The sequence shown here is derived from an EMBL/GenBank/DDBJ whole genome shotgun (WGS) entry which is preliminary data.</text>
</comment>
<dbReference type="Gene3D" id="1.20.58.80">
    <property type="entry name" value="Phosphotransferase system, lactose/cellobiose-type IIA subunit"/>
    <property type="match status" value="1"/>
</dbReference>
<dbReference type="Proteomes" id="UP000391919">
    <property type="component" value="Unassembled WGS sequence"/>
</dbReference>
<dbReference type="AlphaFoldDB" id="A0A5J4JCE9"/>
<dbReference type="RefSeq" id="WP_216643734.1">
    <property type="nucleotide sequence ID" value="NZ_BKZP01000037.1"/>
</dbReference>
<evidence type="ECO:0000313" key="6">
    <source>
        <dbReference type="Proteomes" id="UP000391919"/>
    </source>
</evidence>
<keyword evidence="4" id="KW-0598">Phosphotransferase system</keyword>
<keyword evidence="1" id="KW-0813">Transport</keyword>
<evidence type="ECO:0000313" key="5">
    <source>
        <dbReference type="EMBL" id="GER69643.1"/>
    </source>
</evidence>
<accession>A0A5J4JCE9</accession>
<organism evidence="5 6">
    <name type="scientific">Weizmannia acidilactici</name>
    <dbReference type="NCBI Taxonomy" id="2607726"/>
    <lineage>
        <taxon>Bacteria</taxon>
        <taxon>Bacillati</taxon>
        <taxon>Bacillota</taxon>
        <taxon>Bacilli</taxon>
        <taxon>Bacillales</taxon>
        <taxon>Bacillaceae</taxon>
        <taxon>Heyndrickxia</taxon>
    </lineage>
</organism>
<name>A0A5J4JCE9_9BACI</name>
<dbReference type="SUPFAM" id="SSF46973">
    <property type="entry name" value="Enzyme IIa from lactose specific PTS, IIa-lac"/>
    <property type="match status" value="1"/>
</dbReference>
<dbReference type="GO" id="GO:0009401">
    <property type="term" value="P:phosphoenolpyruvate-dependent sugar phosphotransferase system"/>
    <property type="evidence" value="ECO:0007669"/>
    <property type="project" value="InterPro"/>
</dbReference>
<proteinExistence type="predicted"/>
<protein>
    <submittedName>
        <fullName evidence="5">Uncharacterized protein</fullName>
    </submittedName>
</protein>